<sequence>MRFNISVKDVEVIHNVLQKSQNSNKSQICSSYLNRYFFLILNPKNEFPFKKTIQKIAKLNFFESMDGKVVLGSLFKIGSFHKIKINLKIHIEINKCGKK</sequence>
<evidence type="ECO:0000313" key="2">
    <source>
        <dbReference type="Proteomes" id="UP000276133"/>
    </source>
</evidence>
<comment type="caution">
    <text evidence="1">The sequence shown here is derived from an EMBL/GenBank/DDBJ whole genome shotgun (WGS) entry which is preliminary data.</text>
</comment>
<name>A0A3M7QTV1_BRAPC</name>
<accession>A0A3M7QTV1</accession>
<proteinExistence type="predicted"/>
<dbReference type="EMBL" id="REGN01005204">
    <property type="protein sequence ID" value="RNA14385.1"/>
    <property type="molecule type" value="Genomic_DNA"/>
</dbReference>
<dbReference type="AlphaFoldDB" id="A0A3M7QTV1"/>
<keyword evidence="2" id="KW-1185">Reference proteome</keyword>
<dbReference type="Proteomes" id="UP000276133">
    <property type="component" value="Unassembled WGS sequence"/>
</dbReference>
<protein>
    <submittedName>
        <fullName evidence="1">Uncharacterized protein</fullName>
    </submittedName>
</protein>
<reference evidence="1 2" key="1">
    <citation type="journal article" date="2018" name="Sci. Rep.">
        <title>Genomic signatures of local adaptation to the degree of environmental predictability in rotifers.</title>
        <authorList>
            <person name="Franch-Gras L."/>
            <person name="Hahn C."/>
            <person name="Garcia-Roger E.M."/>
            <person name="Carmona M.J."/>
            <person name="Serra M."/>
            <person name="Gomez A."/>
        </authorList>
    </citation>
    <scope>NUCLEOTIDE SEQUENCE [LARGE SCALE GENOMIC DNA]</scope>
    <source>
        <strain evidence="1">HYR1</strain>
    </source>
</reference>
<evidence type="ECO:0000313" key="1">
    <source>
        <dbReference type="EMBL" id="RNA14385.1"/>
    </source>
</evidence>
<organism evidence="1 2">
    <name type="scientific">Brachionus plicatilis</name>
    <name type="common">Marine rotifer</name>
    <name type="synonym">Brachionus muelleri</name>
    <dbReference type="NCBI Taxonomy" id="10195"/>
    <lineage>
        <taxon>Eukaryota</taxon>
        <taxon>Metazoa</taxon>
        <taxon>Spiralia</taxon>
        <taxon>Gnathifera</taxon>
        <taxon>Rotifera</taxon>
        <taxon>Eurotatoria</taxon>
        <taxon>Monogononta</taxon>
        <taxon>Pseudotrocha</taxon>
        <taxon>Ploima</taxon>
        <taxon>Brachionidae</taxon>
        <taxon>Brachionus</taxon>
    </lineage>
</organism>
<gene>
    <name evidence="1" type="ORF">BpHYR1_039564</name>
</gene>